<gene>
    <name evidence="1" type="ORF">E2562_020474</name>
</gene>
<organism evidence="1 2">
    <name type="scientific">Oryza meyeriana var. granulata</name>
    <dbReference type="NCBI Taxonomy" id="110450"/>
    <lineage>
        <taxon>Eukaryota</taxon>
        <taxon>Viridiplantae</taxon>
        <taxon>Streptophyta</taxon>
        <taxon>Embryophyta</taxon>
        <taxon>Tracheophyta</taxon>
        <taxon>Spermatophyta</taxon>
        <taxon>Magnoliopsida</taxon>
        <taxon>Liliopsida</taxon>
        <taxon>Poales</taxon>
        <taxon>Poaceae</taxon>
        <taxon>BOP clade</taxon>
        <taxon>Oryzoideae</taxon>
        <taxon>Oryzeae</taxon>
        <taxon>Oryzinae</taxon>
        <taxon>Oryza</taxon>
        <taxon>Oryza meyeriana</taxon>
    </lineage>
</organism>
<dbReference type="Proteomes" id="UP000479710">
    <property type="component" value="Unassembled WGS sequence"/>
</dbReference>
<accession>A0A6G1D4D1</accession>
<proteinExistence type="predicted"/>
<evidence type="ECO:0000313" key="1">
    <source>
        <dbReference type="EMBL" id="KAF0907725.1"/>
    </source>
</evidence>
<dbReference type="OrthoDB" id="660918at2759"/>
<reference evidence="1 2" key="1">
    <citation type="submission" date="2019-11" db="EMBL/GenBank/DDBJ databases">
        <title>Whole genome sequence of Oryza granulata.</title>
        <authorList>
            <person name="Li W."/>
        </authorList>
    </citation>
    <scope>NUCLEOTIDE SEQUENCE [LARGE SCALE GENOMIC DNA]</scope>
    <source>
        <strain evidence="2">cv. Menghai</strain>
        <tissue evidence="1">Leaf</tissue>
    </source>
</reference>
<evidence type="ECO:0000313" key="2">
    <source>
        <dbReference type="Proteomes" id="UP000479710"/>
    </source>
</evidence>
<comment type="caution">
    <text evidence="1">The sequence shown here is derived from an EMBL/GenBank/DDBJ whole genome shotgun (WGS) entry which is preliminary data.</text>
</comment>
<sequence>MAARPRLTAVQCQKRDGGARPVRRRLADYLHEEKEKAMEHYREIISVDDGCLYAEATEMSARVCLAAKDALVMASHVMHSAELNLAAPNEVSAETIHRTVRMYVNVFLAAADDSYHRKVSKGTVASFLGALRGLAAVSHILLEDAMEAVSHRLPRDSLSEYAFNSDVKDMYAEFERQMSELECEVRPALAPEMCKMAFPIIVRGTKITATIVMLMVDRRKRALEKAHGKMLHA</sequence>
<name>A0A6G1D4D1_9ORYZ</name>
<protein>
    <submittedName>
        <fullName evidence="1">Uncharacterized protein</fullName>
    </submittedName>
</protein>
<dbReference type="AlphaFoldDB" id="A0A6G1D4D1"/>
<dbReference type="EMBL" id="SPHZ02000007">
    <property type="protein sequence ID" value="KAF0907725.1"/>
    <property type="molecule type" value="Genomic_DNA"/>
</dbReference>
<keyword evidence="2" id="KW-1185">Reference proteome</keyword>